<evidence type="ECO:0000313" key="1">
    <source>
        <dbReference type="EMBL" id="SHD77637.1"/>
    </source>
</evidence>
<gene>
    <name evidence="1" type="ORF">CUESP1_2283</name>
</gene>
<evidence type="ECO:0008006" key="3">
    <source>
        <dbReference type="Google" id="ProtNLM"/>
    </source>
</evidence>
<proteinExistence type="predicted"/>
<dbReference type="EMBL" id="LT669839">
    <property type="protein sequence ID" value="SHD77637.1"/>
    <property type="molecule type" value="Genomic_DNA"/>
</dbReference>
<dbReference type="RefSeq" id="WP_109840658.1">
    <property type="nucleotide sequence ID" value="NZ_LT669839.1"/>
</dbReference>
<protein>
    <recommendedName>
        <fullName evidence="3">Lipoprotein</fullName>
    </recommendedName>
</protein>
<dbReference type="AlphaFoldDB" id="A0A1M4PQ95"/>
<accession>A0A1M4PQ95</accession>
<organism evidence="1 2">
    <name type="scientific">[Clostridium] ultunense Esp</name>
    <dbReference type="NCBI Taxonomy" id="1288971"/>
    <lineage>
        <taxon>Bacteria</taxon>
        <taxon>Bacillati</taxon>
        <taxon>Bacillota</taxon>
        <taxon>Tissierellia</taxon>
        <taxon>Tissierellales</taxon>
        <taxon>Tepidimicrobiaceae</taxon>
        <taxon>Schnuerera</taxon>
    </lineage>
</organism>
<dbReference type="OrthoDB" id="2677224at2"/>
<evidence type="ECO:0000313" key="2">
    <source>
        <dbReference type="Proteomes" id="UP000245423"/>
    </source>
</evidence>
<keyword evidence="2" id="KW-1185">Reference proteome</keyword>
<sequence length="497" mass="57622">MKKISLLIVLILSMFMIVSCNMDSIELSDNIEAPKNNNLPIYGKWRVEDYRLNAASLMDEEKAKSYIGMEALFHSELITMGDDYCTEPSFRIKNVDTDEYLIYHHKVTSDFLSIDSEKIEVVSITGSEQFFYEFIKISEDTVIVNIEGVFFYLNKVSDDIKKEGLDFTLATEEILLDTGESLDEDALRTGMLLGLKSLDLENKEEGIEKWDYRTIFIRSNDKEIVSVYEMEDILLPRKTGFWKVSVKREDKDGKINDNIVAIPLNKTLDKGAEMETKEKEKIDNTIKNILYIGNDYISIENIHYRNKGERLLEFYPIDNIGKVKPLMISDVLGEIGKESFIEGANKEILRDREEYKKSLIDLKPNEESFGLFRRNGHWVFKGRINFIENGIYTYENFNIKAIPPKEIVYYDELSIPWNRIKSKISNALDAFISPNEDIAIILTHNDILIYPMEDGEISNRPIKNIELNSTEKIIMAEWAIGRYPKLWEEEFLKQAGN</sequence>
<dbReference type="Proteomes" id="UP000245423">
    <property type="component" value="Chromosome 1"/>
</dbReference>
<dbReference type="PROSITE" id="PS51257">
    <property type="entry name" value="PROKAR_LIPOPROTEIN"/>
    <property type="match status" value="1"/>
</dbReference>
<reference evidence="1 2" key="1">
    <citation type="submission" date="2016-11" db="EMBL/GenBank/DDBJ databases">
        <authorList>
            <person name="Manzoor S."/>
        </authorList>
    </citation>
    <scope>NUCLEOTIDE SEQUENCE [LARGE SCALE GENOMIC DNA]</scope>
    <source>
        <strain evidence="1">Clostridium ultunense strain Esp</strain>
    </source>
</reference>
<name>A0A1M4PQ95_9FIRM</name>